<sequence>MNSGSTPYFFLNLAKHIQYKNKIEMENMNKAHSQLSQYEYLTLQEFNIFYRYEQSLVRNLNELLVRQKQLWIEKLRNEIQLEKILSCSEDILKKTLNVKKIIKTFESSKDSPKIDSILNLRIKLVSSLVCMEDINVSIKIARQIENYEKELINQKQQTFNCLQFINGQAQSVISNISSQTLGCICQQVNDQFCNFFGYESNYGASLTKIEQLLPSKIGKIHNGLIESYLQSGKSIRLYQNSEQFIINCDNLIEKVNICLSTLFPFQNGQYQFLIIGHILKLTKYDKKEIDYNKKGYILVDSNFLVFGISRNVYERINYKYFYKNQKDIELIIPEEIYDQYPIQAFIPQLSLVLEEYYKILSLKNEKRILRHDVICQREIGVFQAPTQNSQEYKNNSSVLTKKITNKNMMNILKDVNFSLANIPTLSQKQYPIEYSVTQKVLSYVEKDGNCEFLYFIIEIDFLEDPKLNITPSKVIPRTPALSEILRRQQFQIEQNRPNQSNIILSNDDNNDQIELVAELTNTGTRRSSNEIIDQLEKIIIYINDTLLPKSIKGLIAQFLLQILILFAIIVILSNIFQYKRSIQSDCIEQITFDLNFLDAYSQAMSGSRHVIYYRDFYSLQKDTLINFNPKQLNFSRYDKIYVAWQHISKGNIRLNNISKE</sequence>
<comment type="caution">
    <text evidence="2">The sequence shown here is derived from an EMBL/GenBank/DDBJ whole genome shotgun (WGS) entry which is preliminary data.</text>
</comment>
<organism evidence="2 3">
    <name type="scientific">Paramecium sonneborni</name>
    <dbReference type="NCBI Taxonomy" id="65129"/>
    <lineage>
        <taxon>Eukaryota</taxon>
        <taxon>Sar</taxon>
        <taxon>Alveolata</taxon>
        <taxon>Ciliophora</taxon>
        <taxon>Intramacronucleata</taxon>
        <taxon>Oligohymenophorea</taxon>
        <taxon>Peniculida</taxon>
        <taxon>Parameciidae</taxon>
        <taxon>Paramecium</taxon>
    </lineage>
</organism>
<dbReference type="Proteomes" id="UP000692954">
    <property type="component" value="Unassembled WGS sequence"/>
</dbReference>
<dbReference type="PANTHER" id="PTHR31600:SF2">
    <property type="entry name" value="GAMETE ENRICHED GENE 10 PROTEIN-RELATED"/>
    <property type="match status" value="1"/>
</dbReference>
<accession>A0A8S1NLF6</accession>
<keyword evidence="3" id="KW-1185">Reference proteome</keyword>
<dbReference type="EMBL" id="CAJJDN010000057">
    <property type="protein sequence ID" value="CAD8091111.1"/>
    <property type="molecule type" value="Genomic_DNA"/>
</dbReference>
<gene>
    <name evidence="2" type="ORF">PSON_ATCC_30995.1.T0570087</name>
</gene>
<evidence type="ECO:0000313" key="3">
    <source>
        <dbReference type="Proteomes" id="UP000692954"/>
    </source>
</evidence>
<dbReference type="PANTHER" id="PTHR31600">
    <property type="entry name" value="TINY MACROCYSTS PROTEIN B-RELATED"/>
    <property type="match status" value="1"/>
</dbReference>
<evidence type="ECO:0008006" key="4">
    <source>
        <dbReference type="Google" id="ProtNLM"/>
    </source>
</evidence>
<reference evidence="2" key="1">
    <citation type="submission" date="2021-01" db="EMBL/GenBank/DDBJ databases">
        <authorList>
            <consortium name="Genoscope - CEA"/>
            <person name="William W."/>
        </authorList>
    </citation>
    <scope>NUCLEOTIDE SEQUENCE</scope>
</reference>
<feature type="transmembrane region" description="Helical" evidence="1">
    <location>
        <begin position="554"/>
        <end position="576"/>
    </location>
</feature>
<keyword evidence="1" id="KW-0472">Membrane</keyword>
<protein>
    <recommendedName>
        <fullName evidence="4">Transmembrane protein</fullName>
    </recommendedName>
</protein>
<evidence type="ECO:0000313" key="2">
    <source>
        <dbReference type="EMBL" id="CAD8091111.1"/>
    </source>
</evidence>
<dbReference type="AlphaFoldDB" id="A0A8S1NLF6"/>
<name>A0A8S1NLF6_9CILI</name>
<keyword evidence="1" id="KW-1133">Transmembrane helix</keyword>
<dbReference type="InterPro" id="IPR052994">
    <property type="entry name" value="Tiny_macrocysts_regulators"/>
</dbReference>
<evidence type="ECO:0000256" key="1">
    <source>
        <dbReference type="SAM" id="Phobius"/>
    </source>
</evidence>
<proteinExistence type="predicted"/>
<keyword evidence="1" id="KW-0812">Transmembrane</keyword>